<dbReference type="AlphaFoldDB" id="A0AAV2QRG0"/>
<organism evidence="1 2">
    <name type="scientific">Meganyctiphanes norvegica</name>
    <name type="common">Northern krill</name>
    <name type="synonym">Thysanopoda norvegica</name>
    <dbReference type="NCBI Taxonomy" id="48144"/>
    <lineage>
        <taxon>Eukaryota</taxon>
        <taxon>Metazoa</taxon>
        <taxon>Ecdysozoa</taxon>
        <taxon>Arthropoda</taxon>
        <taxon>Crustacea</taxon>
        <taxon>Multicrustacea</taxon>
        <taxon>Malacostraca</taxon>
        <taxon>Eumalacostraca</taxon>
        <taxon>Eucarida</taxon>
        <taxon>Euphausiacea</taxon>
        <taxon>Euphausiidae</taxon>
        <taxon>Meganyctiphanes</taxon>
    </lineage>
</organism>
<reference evidence="1 2" key="1">
    <citation type="submission" date="2024-05" db="EMBL/GenBank/DDBJ databases">
        <authorList>
            <person name="Wallberg A."/>
        </authorList>
    </citation>
    <scope>NUCLEOTIDE SEQUENCE [LARGE SCALE GENOMIC DNA]</scope>
</reference>
<dbReference type="EMBL" id="CAXKWB010008819">
    <property type="protein sequence ID" value="CAL4092597.1"/>
    <property type="molecule type" value="Genomic_DNA"/>
</dbReference>
<name>A0AAV2QRG0_MEGNR</name>
<evidence type="ECO:0000313" key="1">
    <source>
        <dbReference type="EMBL" id="CAL4092597.1"/>
    </source>
</evidence>
<comment type="caution">
    <text evidence="1">The sequence shown here is derived from an EMBL/GenBank/DDBJ whole genome shotgun (WGS) entry which is preliminary data.</text>
</comment>
<feature type="non-terminal residue" evidence="1">
    <location>
        <position position="1"/>
    </location>
</feature>
<protein>
    <submittedName>
        <fullName evidence="1">Uncharacterized protein</fullName>
    </submittedName>
</protein>
<gene>
    <name evidence="1" type="ORF">MNOR_LOCUS14620</name>
</gene>
<evidence type="ECO:0000313" key="2">
    <source>
        <dbReference type="Proteomes" id="UP001497623"/>
    </source>
</evidence>
<proteinExistence type="predicted"/>
<keyword evidence="2" id="KW-1185">Reference proteome</keyword>
<sequence length="140" mass="15400">AEINLPLCEEMSLMLLRFSCSQEYAEFVQAACPIHCAPYVKSPVTVIAVDKGADSIAEAVFDEAVNKVITQTEDDVSCFDIGAASCSEKKIRDLCPFKCASVLTIECEAFGSCDEEIVQMLCPKRCEDEKQFKGPRGHIH</sequence>
<accession>A0AAV2QRG0</accession>
<dbReference type="Proteomes" id="UP001497623">
    <property type="component" value="Unassembled WGS sequence"/>
</dbReference>